<evidence type="ECO:0000256" key="2">
    <source>
        <dbReference type="SAM" id="Phobius"/>
    </source>
</evidence>
<organism evidence="3 4">
    <name type="scientific">Ornithinimicrobium kibberense</name>
    <dbReference type="NCBI Taxonomy" id="282060"/>
    <lineage>
        <taxon>Bacteria</taxon>
        <taxon>Bacillati</taxon>
        <taxon>Actinomycetota</taxon>
        <taxon>Actinomycetes</taxon>
        <taxon>Micrococcales</taxon>
        <taxon>Ornithinimicrobiaceae</taxon>
        <taxon>Ornithinimicrobium</taxon>
    </lineage>
</organism>
<dbReference type="Proteomes" id="UP001589613">
    <property type="component" value="Unassembled WGS sequence"/>
</dbReference>
<proteinExistence type="predicted"/>
<keyword evidence="4" id="KW-1185">Reference proteome</keyword>
<evidence type="ECO:0000256" key="1">
    <source>
        <dbReference type="SAM" id="MobiDB-lite"/>
    </source>
</evidence>
<feature type="transmembrane region" description="Helical" evidence="2">
    <location>
        <begin position="91"/>
        <end position="119"/>
    </location>
</feature>
<comment type="caution">
    <text evidence="3">The sequence shown here is derived from an EMBL/GenBank/DDBJ whole genome shotgun (WGS) entry which is preliminary data.</text>
</comment>
<feature type="transmembrane region" description="Helical" evidence="2">
    <location>
        <begin position="49"/>
        <end position="70"/>
    </location>
</feature>
<protein>
    <submittedName>
        <fullName evidence="3">DUF4190 domain-containing protein</fullName>
    </submittedName>
</protein>
<keyword evidence="2" id="KW-0472">Membrane</keyword>
<keyword evidence="2" id="KW-0812">Transmembrane</keyword>
<gene>
    <name evidence="3" type="ORF">ACFFN0_04720</name>
</gene>
<dbReference type="RefSeq" id="WP_181409456.1">
    <property type="nucleotide sequence ID" value="NZ_JBHMAX010000010.1"/>
</dbReference>
<evidence type="ECO:0000313" key="3">
    <source>
        <dbReference type="EMBL" id="MFB9731343.1"/>
    </source>
</evidence>
<feature type="region of interest" description="Disordered" evidence="1">
    <location>
        <begin position="1"/>
        <end position="40"/>
    </location>
</feature>
<sequence length="128" mass="13337">MREFRPTPPTGGSEPEDPWALQPERRQAPSGPPTWGAPSGYAHPQGTTVLVLGILSVVVMPLLGPFAWAMGHRALKEVDRSGVPATNRSMLVGGMVTGIVGTVFLVLGTLGFLAFVALFTTTVVVGGA</sequence>
<accession>A0ABV5V0L5</accession>
<dbReference type="EMBL" id="JBHMAX010000010">
    <property type="protein sequence ID" value="MFB9731343.1"/>
    <property type="molecule type" value="Genomic_DNA"/>
</dbReference>
<name>A0ABV5V0L5_9MICO</name>
<evidence type="ECO:0000313" key="4">
    <source>
        <dbReference type="Proteomes" id="UP001589613"/>
    </source>
</evidence>
<keyword evidence="2" id="KW-1133">Transmembrane helix</keyword>
<reference evidence="3 4" key="1">
    <citation type="submission" date="2024-09" db="EMBL/GenBank/DDBJ databases">
        <authorList>
            <person name="Sun Q."/>
            <person name="Mori K."/>
        </authorList>
    </citation>
    <scope>NUCLEOTIDE SEQUENCE [LARGE SCALE GENOMIC DNA]</scope>
    <source>
        <strain evidence="3 4">JCM 12763</strain>
    </source>
</reference>